<dbReference type="PANTHER" id="PTHR24064">
    <property type="entry name" value="SOLUTE CARRIER FAMILY 22 MEMBER"/>
    <property type="match status" value="1"/>
</dbReference>
<evidence type="ECO:0000256" key="4">
    <source>
        <dbReference type="ARBA" id="ARBA00023136"/>
    </source>
</evidence>
<dbReference type="SUPFAM" id="SSF103473">
    <property type="entry name" value="MFS general substrate transporter"/>
    <property type="match status" value="1"/>
</dbReference>
<feature type="transmembrane region" description="Helical" evidence="7">
    <location>
        <begin position="109"/>
        <end position="126"/>
    </location>
</feature>
<comment type="subcellular location">
    <subcellularLocation>
        <location evidence="1">Membrane</location>
        <topology evidence="1">Multi-pass membrane protein</topology>
    </subcellularLocation>
</comment>
<dbReference type="Gene3D" id="1.20.1250.20">
    <property type="entry name" value="MFS general substrate transporter like domains"/>
    <property type="match status" value="1"/>
</dbReference>
<accession>A0AAW2TSA4</accession>
<dbReference type="EMBL" id="JACGWN010000014">
    <property type="protein sequence ID" value="KAL0407148.1"/>
    <property type="molecule type" value="Genomic_DNA"/>
</dbReference>
<feature type="transmembrane region" description="Helical" evidence="7">
    <location>
        <begin position="76"/>
        <end position="97"/>
    </location>
</feature>
<name>A0AAW2TSA4_9LAMI</name>
<feature type="transmembrane region" description="Helical" evidence="7">
    <location>
        <begin position="132"/>
        <end position="152"/>
    </location>
</feature>
<reference evidence="8" key="2">
    <citation type="journal article" date="2024" name="Plant">
        <title>Genomic evolution and insights into agronomic trait innovations of Sesamum species.</title>
        <authorList>
            <person name="Miao H."/>
            <person name="Wang L."/>
            <person name="Qu L."/>
            <person name="Liu H."/>
            <person name="Sun Y."/>
            <person name="Le M."/>
            <person name="Wang Q."/>
            <person name="Wei S."/>
            <person name="Zheng Y."/>
            <person name="Lin W."/>
            <person name="Duan Y."/>
            <person name="Cao H."/>
            <person name="Xiong S."/>
            <person name="Wang X."/>
            <person name="Wei L."/>
            <person name="Li C."/>
            <person name="Ma Q."/>
            <person name="Ju M."/>
            <person name="Zhao R."/>
            <person name="Li G."/>
            <person name="Mu C."/>
            <person name="Tian Q."/>
            <person name="Mei H."/>
            <person name="Zhang T."/>
            <person name="Gao T."/>
            <person name="Zhang H."/>
        </authorList>
    </citation>
    <scope>NUCLEOTIDE SEQUENCE</scope>
    <source>
        <strain evidence="8">KEN1</strain>
    </source>
</reference>
<sequence length="176" mass="19109">MIYYGIPLSLTNLSFNVYLSTTLNALSELPVALAMFFLMGKLRRKGTVVGLTFLSGICCIASALVRWKGLQIALEIISFFIAGGAFDLLLIYTLELFPTCVRNSAVSMVRQATLFGGILGPALAAVGRKNGLLSYGVFGATISLCGLLIVWLPETKGRILCDTMEEQECNKRSIEK</sequence>
<reference evidence="8" key="1">
    <citation type="submission" date="2020-06" db="EMBL/GenBank/DDBJ databases">
        <authorList>
            <person name="Li T."/>
            <person name="Hu X."/>
            <person name="Zhang T."/>
            <person name="Song X."/>
            <person name="Zhang H."/>
            <person name="Dai N."/>
            <person name="Sheng W."/>
            <person name="Hou X."/>
            <person name="Wei L."/>
        </authorList>
    </citation>
    <scope>NUCLEOTIDE SEQUENCE</scope>
    <source>
        <strain evidence="8">KEN1</strain>
        <tissue evidence="8">Leaf</tissue>
    </source>
</reference>
<evidence type="ECO:0000256" key="3">
    <source>
        <dbReference type="ARBA" id="ARBA00022989"/>
    </source>
</evidence>
<evidence type="ECO:0000313" key="8">
    <source>
        <dbReference type="EMBL" id="KAL0407148.1"/>
    </source>
</evidence>
<evidence type="ECO:0000256" key="2">
    <source>
        <dbReference type="ARBA" id="ARBA00022692"/>
    </source>
</evidence>
<dbReference type="InterPro" id="IPR036259">
    <property type="entry name" value="MFS_trans_sf"/>
</dbReference>
<dbReference type="AlphaFoldDB" id="A0AAW2TSA4"/>
<evidence type="ECO:0000256" key="5">
    <source>
        <dbReference type="ARBA" id="ARBA00044504"/>
    </source>
</evidence>
<gene>
    <name evidence="8" type="ORF">Slati_4028700</name>
</gene>
<evidence type="ECO:0000256" key="6">
    <source>
        <dbReference type="ARBA" id="ARBA00049011"/>
    </source>
</evidence>
<comment type="catalytic activity">
    <reaction evidence="6">
        <text>phosphate(in) + H(+)(in) = phosphate(out) + H(+)(out)</text>
        <dbReference type="Rhea" id="RHEA:29939"/>
        <dbReference type="ChEBI" id="CHEBI:15378"/>
        <dbReference type="ChEBI" id="CHEBI:43474"/>
    </reaction>
    <physiologicalReaction direction="right-to-left" evidence="6">
        <dbReference type="Rhea" id="RHEA:29941"/>
    </physiologicalReaction>
</comment>
<feature type="transmembrane region" description="Helical" evidence="7">
    <location>
        <begin position="46"/>
        <end position="64"/>
    </location>
</feature>
<evidence type="ECO:0000256" key="7">
    <source>
        <dbReference type="SAM" id="Phobius"/>
    </source>
</evidence>
<comment type="caution">
    <text evidence="8">The sequence shown here is derived from an EMBL/GenBank/DDBJ whole genome shotgun (WGS) entry which is preliminary data.</text>
</comment>
<protein>
    <submittedName>
        <fullName evidence="8">Organic cation/carnitine transporter 3</fullName>
    </submittedName>
</protein>
<keyword evidence="4 7" id="KW-0472">Membrane</keyword>
<evidence type="ECO:0000256" key="1">
    <source>
        <dbReference type="ARBA" id="ARBA00004141"/>
    </source>
</evidence>
<comment type="similarity">
    <text evidence="5">Belongs to the major facilitator superfamily. Phosphate:H(+) symporter (TC 2.A.1.9) family.</text>
</comment>
<keyword evidence="3 7" id="KW-1133">Transmembrane helix</keyword>
<keyword evidence="2 7" id="KW-0812">Transmembrane</keyword>
<dbReference type="GO" id="GO:0016020">
    <property type="term" value="C:membrane"/>
    <property type="evidence" value="ECO:0007669"/>
    <property type="project" value="UniProtKB-SubCell"/>
</dbReference>
<organism evidence="8">
    <name type="scientific">Sesamum latifolium</name>
    <dbReference type="NCBI Taxonomy" id="2727402"/>
    <lineage>
        <taxon>Eukaryota</taxon>
        <taxon>Viridiplantae</taxon>
        <taxon>Streptophyta</taxon>
        <taxon>Embryophyta</taxon>
        <taxon>Tracheophyta</taxon>
        <taxon>Spermatophyta</taxon>
        <taxon>Magnoliopsida</taxon>
        <taxon>eudicotyledons</taxon>
        <taxon>Gunneridae</taxon>
        <taxon>Pentapetalae</taxon>
        <taxon>asterids</taxon>
        <taxon>lamiids</taxon>
        <taxon>Lamiales</taxon>
        <taxon>Pedaliaceae</taxon>
        <taxon>Sesamum</taxon>
    </lineage>
</organism>
<proteinExistence type="inferred from homology"/>